<evidence type="ECO:0000256" key="7">
    <source>
        <dbReference type="RuleBase" id="RU000492"/>
    </source>
</evidence>
<evidence type="ECO:0000256" key="5">
    <source>
        <dbReference type="ARBA" id="ARBA00022840"/>
    </source>
</evidence>
<dbReference type="PROSITE" id="PS51192">
    <property type="entry name" value="HELICASE_ATP_BIND_1"/>
    <property type="match status" value="1"/>
</dbReference>
<organism evidence="12 13">
    <name type="scientific">Cryptotermes secundus</name>
    <dbReference type="NCBI Taxonomy" id="105785"/>
    <lineage>
        <taxon>Eukaryota</taxon>
        <taxon>Metazoa</taxon>
        <taxon>Ecdysozoa</taxon>
        <taxon>Arthropoda</taxon>
        <taxon>Hexapoda</taxon>
        <taxon>Insecta</taxon>
        <taxon>Pterygota</taxon>
        <taxon>Neoptera</taxon>
        <taxon>Polyneoptera</taxon>
        <taxon>Dictyoptera</taxon>
        <taxon>Blattodea</taxon>
        <taxon>Blattoidea</taxon>
        <taxon>Termitoidae</taxon>
        <taxon>Kalotermitidae</taxon>
        <taxon>Cryptotermitinae</taxon>
        <taxon>Cryptotermes</taxon>
    </lineage>
</organism>
<dbReference type="GO" id="GO:0005524">
    <property type="term" value="F:ATP binding"/>
    <property type="evidence" value="ECO:0007669"/>
    <property type="project" value="UniProtKB-KW"/>
</dbReference>
<dbReference type="SMART" id="SM00487">
    <property type="entry name" value="DEXDc"/>
    <property type="match status" value="1"/>
</dbReference>
<dbReference type="InterPro" id="IPR000629">
    <property type="entry name" value="RNA-helicase_DEAD-box_CS"/>
</dbReference>
<dbReference type="SUPFAM" id="SSF52540">
    <property type="entry name" value="P-loop containing nucleoside triphosphate hydrolases"/>
    <property type="match status" value="1"/>
</dbReference>
<feature type="domain" description="DEAD-box RNA helicase Q" evidence="11">
    <location>
        <begin position="5"/>
        <end position="33"/>
    </location>
</feature>
<dbReference type="EC" id="3.6.4.13" evidence="1"/>
<dbReference type="EMBL" id="NEVH01025635">
    <property type="protein sequence ID" value="PNF15302.1"/>
    <property type="molecule type" value="Genomic_DNA"/>
</dbReference>
<evidence type="ECO:0000259" key="9">
    <source>
        <dbReference type="PROSITE" id="PS51192"/>
    </source>
</evidence>
<sequence>MDIMESFSDLKLNSWIVRQCEAMGLKHPTPIQINCIPRILSGEDCIGCAKTGSGKTLAFALPILQKLCEEPYGIFALVLTPTRELAFQIADQFAVIGKAVNLKQCIITGGMDMVQQGQELSKKPHIVIATPGRLADHLESCNTFSLKKIKFLVLDEADRLLAGGGGFDKQLKIIFSALPRIRQNLLFSATITDTLEKVKQVASNKVFMWEAPAEVATVEQLDQFYILCPVNVKDSYLVQTVRMFREKNEKGSIMIFTDTCKNCQLLSMTLNEVGFENVALHAMIRQKERLAALAQFRSNIIRILIATDVASRGLDIPAVELVVNHTLPNLAKDYIHRVGRTARAGRCGMAISLVTPHDIRLLHSIEEAINTKLKEHVVDDKEVMKILMQVSVTRREAEIKLDETNFYEKKLINKRKDLILEGKDPDEVEEEEEKLRIKRRRKKKADKKRQEQS</sequence>
<dbReference type="Pfam" id="PF00271">
    <property type="entry name" value="Helicase_C"/>
    <property type="match status" value="1"/>
</dbReference>
<dbReference type="PROSITE" id="PS51195">
    <property type="entry name" value="Q_MOTIF"/>
    <property type="match status" value="1"/>
</dbReference>
<evidence type="ECO:0000256" key="6">
    <source>
        <dbReference type="PROSITE-ProRule" id="PRU00552"/>
    </source>
</evidence>
<dbReference type="GO" id="GO:0003676">
    <property type="term" value="F:nucleic acid binding"/>
    <property type="evidence" value="ECO:0007669"/>
    <property type="project" value="InterPro"/>
</dbReference>
<name>A0A2J7PG42_9NEOP</name>
<proteinExistence type="inferred from homology"/>
<accession>A0A2J7PG42</accession>
<dbReference type="SMART" id="SM00490">
    <property type="entry name" value="HELICc"/>
    <property type="match status" value="1"/>
</dbReference>
<protein>
    <recommendedName>
        <fullName evidence="1">RNA helicase</fullName>
        <ecNumber evidence="1">3.6.4.13</ecNumber>
    </recommendedName>
</protein>
<dbReference type="AlphaFoldDB" id="A0A2J7PG42"/>
<evidence type="ECO:0000259" key="11">
    <source>
        <dbReference type="PROSITE" id="PS51195"/>
    </source>
</evidence>
<evidence type="ECO:0000313" key="12">
    <source>
        <dbReference type="EMBL" id="PNF15302.1"/>
    </source>
</evidence>
<dbReference type="PANTHER" id="PTHR47959">
    <property type="entry name" value="ATP-DEPENDENT RNA HELICASE RHLE-RELATED"/>
    <property type="match status" value="1"/>
</dbReference>
<keyword evidence="13" id="KW-1185">Reference proteome</keyword>
<dbReference type="STRING" id="105785.A0A2J7PG42"/>
<dbReference type="InterPro" id="IPR014001">
    <property type="entry name" value="Helicase_ATP-bd"/>
</dbReference>
<comment type="similarity">
    <text evidence="7">Belongs to the DEAD box helicase family.</text>
</comment>
<dbReference type="InterPro" id="IPR027417">
    <property type="entry name" value="P-loop_NTPase"/>
</dbReference>
<evidence type="ECO:0000256" key="8">
    <source>
        <dbReference type="SAM" id="MobiDB-lite"/>
    </source>
</evidence>
<dbReference type="InterPro" id="IPR050079">
    <property type="entry name" value="DEAD_box_RNA_helicase"/>
</dbReference>
<dbReference type="PROSITE" id="PS00039">
    <property type="entry name" value="DEAD_ATP_HELICASE"/>
    <property type="match status" value="1"/>
</dbReference>
<evidence type="ECO:0000256" key="3">
    <source>
        <dbReference type="ARBA" id="ARBA00022801"/>
    </source>
</evidence>
<dbReference type="FunCoup" id="A0A2J7PG42">
    <property type="interactions" value="1186"/>
</dbReference>
<evidence type="ECO:0000256" key="2">
    <source>
        <dbReference type="ARBA" id="ARBA00022741"/>
    </source>
</evidence>
<dbReference type="Gene3D" id="3.40.50.300">
    <property type="entry name" value="P-loop containing nucleotide triphosphate hydrolases"/>
    <property type="match status" value="2"/>
</dbReference>
<dbReference type="GO" id="GO:0005829">
    <property type="term" value="C:cytosol"/>
    <property type="evidence" value="ECO:0007669"/>
    <property type="project" value="TreeGrafter"/>
</dbReference>
<reference evidence="12 13" key="1">
    <citation type="submission" date="2017-12" db="EMBL/GenBank/DDBJ databases">
        <title>Hemimetabolous genomes reveal molecular basis of termite eusociality.</title>
        <authorList>
            <person name="Harrison M.C."/>
            <person name="Jongepier E."/>
            <person name="Robertson H.M."/>
            <person name="Arning N."/>
            <person name="Bitard-Feildel T."/>
            <person name="Chao H."/>
            <person name="Childers C.P."/>
            <person name="Dinh H."/>
            <person name="Doddapaneni H."/>
            <person name="Dugan S."/>
            <person name="Gowin J."/>
            <person name="Greiner C."/>
            <person name="Han Y."/>
            <person name="Hu H."/>
            <person name="Hughes D.S.T."/>
            <person name="Huylmans A.-K."/>
            <person name="Kemena C."/>
            <person name="Kremer L.P.M."/>
            <person name="Lee S.L."/>
            <person name="Lopez-Ezquerra A."/>
            <person name="Mallet L."/>
            <person name="Monroy-Kuhn J.M."/>
            <person name="Moser A."/>
            <person name="Murali S.C."/>
            <person name="Muzny D.M."/>
            <person name="Otani S."/>
            <person name="Piulachs M.-D."/>
            <person name="Poelchau M."/>
            <person name="Qu J."/>
            <person name="Schaub F."/>
            <person name="Wada-Katsumata A."/>
            <person name="Worley K.C."/>
            <person name="Xie Q."/>
            <person name="Ylla G."/>
            <person name="Poulsen M."/>
            <person name="Gibbs R.A."/>
            <person name="Schal C."/>
            <person name="Richards S."/>
            <person name="Belles X."/>
            <person name="Korb J."/>
            <person name="Bornberg-Bauer E."/>
        </authorList>
    </citation>
    <scope>NUCLEOTIDE SEQUENCE [LARGE SCALE GENOMIC DNA]</scope>
    <source>
        <tissue evidence="12">Whole body</tissue>
    </source>
</reference>
<dbReference type="PROSITE" id="PS51194">
    <property type="entry name" value="HELICASE_CTER"/>
    <property type="match status" value="1"/>
</dbReference>
<feature type="domain" description="Helicase ATP-binding" evidence="9">
    <location>
        <begin position="36"/>
        <end position="209"/>
    </location>
</feature>
<comment type="caution">
    <text evidence="12">The sequence shown here is derived from an EMBL/GenBank/DDBJ whole genome shotgun (WGS) entry which is preliminary data.</text>
</comment>
<dbReference type="InterPro" id="IPR014014">
    <property type="entry name" value="RNA_helicase_DEAD_Q_motif"/>
</dbReference>
<keyword evidence="2 7" id="KW-0547">Nucleotide-binding</keyword>
<dbReference type="GO" id="GO:0003724">
    <property type="term" value="F:RNA helicase activity"/>
    <property type="evidence" value="ECO:0007669"/>
    <property type="project" value="UniProtKB-EC"/>
</dbReference>
<dbReference type="OrthoDB" id="10261904at2759"/>
<dbReference type="PANTHER" id="PTHR47959:SF25">
    <property type="entry name" value="RNA HELICASE"/>
    <property type="match status" value="1"/>
</dbReference>
<evidence type="ECO:0000256" key="1">
    <source>
        <dbReference type="ARBA" id="ARBA00012552"/>
    </source>
</evidence>
<feature type="domain" description="Helicase C-terminal" evidence="10">
    <location>
        <begin position="220"/>
        <end position="384"/>
    </location>
</feature>
<gene>
    <name evidence="12" type="primary">DDX49</name>
    <name evidence="12" type="ORF">B7P43_G00971</name>
</gene>
<evidence type="ECO:0000313" key="13">
    <source>
        <dbReference type="Proteomes" id="UP000235965"/>
    </source>
</evidence>
<feature type="short sequence motif" description="Q motif" evidence="6">
    <location>
        <begin position="5"/>
        <end position="33"/>
    </location>
</feature>
<dbReference type="InterPro" id="IPR011545">
    <property type="entry name" value="DEAD/DEAH_box_helicase_dom"/>
</dbReference>
<dbReference type="InParanoid" id="A0A2J7PG42"/>
<dbReference type="Proteomes" id="UP000235965">
    <property type="component" value="Unassembled WGS sequence"/>
</dbReference>
<feature type="region of interest" description="Disordered" evidence="8">
    <location>
        <begin position="423"/>
        <end position="453"/>
    </location>
</feature>
<evidence type="ECO:0000256" key="4">
    <source>
        <dbReference type="ARBA" id="ARBA00022806"/>
    </source>
</evidence>
<keyword evidence="5 7" id="KW-0067">ATP-binding</keyword>
<keyword evidence="4 7" id="KW-0347">Helicase</keyword>
<dbReference type="Pfam" id="PF00270">
    <property type="entry name" value="DEAD"/>
    <property type="match status" value="1"/>
</dbReference>
<dbReference type="CDD" id="cd18787">
    <property type="entry name" value="SF2_C_DEAD"/>
    <property type="match status" value="1"/>
</dbReference>
<dbReference type="GO" id="GO:0010468">
    <property type="term" value="P:regulation of gene expression"/>
    <property type="evidence" value="ECO:0007669"/>
    <property type="project" value="UniProtKB-ARBA"/>
</dbReference>
<dbReference type="GO" id="GO:0016787">
    <property type="term" value="F:hydrolase activity"/>
    <property type="evidence" value="ECO:0007669"/>
    <property type="project" value="UniProtKB-KW"/>
</dbReference>
<evidence type="ECO:0000259" key="10">
    <source>
        <dbReference type="PROSITE" id="PS51194"/>
    </source>
</evidence>
<dbReference type="InterPro" id="IPR001650">
    <property type="entry name" value="Helicase_C-like"/>
</dbReference>
<dbReference type="CDD" id="cd17955">
    <property type="entry name" value="DEADc_DDX49"/>
    <property type="match status" value="1"/>
</dbReference>
<keyword evidence="3 7" id="KW-0378">Hydrolase</keyword>
<feature type="compositionally biased region" description="Basic residues" evidence="8">
    <location>
        <begin position="436"/>
        <end position="447"/>
    </location>
</feature>